<evidence type="ECO:0000313" key="4">
    <source>
        <dbReference type="Proteomes" id="UP000824241"/>
    </source>
</evidence>
<feature type="domain" description="Terminase large subunit-like endonuclease" evidence="2">
    <location>
        <begin position="233"/>
        <end position="522"/>
    </location>
</feature>
<dbReference type="InterPro" id="IPR046462">
    <property type="entry name" value="TerL_nuclease"/>
</dbReference>
<dbReference type="Pfam" id="PF03354">
    <property type="entry name" value="TerL_ATPase"/>
    <property type="match status" value="1"/>
</dbReference>
<name>A0A9D1J5E1_9FIRM</name>
<feature type="domain" description="Terminase large subunit-like ATPase" evidence="1">
    <location>
        <begin position="48"/>
        <end position="222"/>
    </location>
</feature>
<dbReference type="AlphaFoldDB" id="A0A9D1J5E1"/>
<dbReference type="Gene3D" id="3.40.50.300">
    <property type="entry name" value="P-loop containing nucleotide triphosphate hydrolases"/>
    <property type="match status" value="1"/>
</dbReference>
<reference evidence="3" key="2">
    <citation type="journal article" date="2021" name="PeerJ">
        <title>Extensive microbial diversity within the chicken gut microbiome revealed by metagenomics and culture.</title>
        <authorList>
            <person name="Gilroy R."/>
            <person name="Ravi A."/>
            <person name="Getino M."/>
            <person name="Pursley I."/>
            <person name="Horton D.L."/>
            <person name="Alikhan N.F."/>
            <person name="Baker D."/>
            <person name="Gharbi K."/>
            <person name="Hall N."/>
            <person name="Watson M."/>
            <person name="Adriaenssens E.M."/>
            <person name="Foster-Nyarko E."/>
            <person name="Jarju S."/>
            <person name="Secka A."/>
            <person name="Antonio M."/>
            <person name="Oren A."/>
            <person name="Chaudhuri R.R."/>
            <person name="La Ragione R."/>
            <person name="Hildebrand F."/>
            <person name="Pallen M.J."/>
        </authorList>
    </citation>
    <scope>NUCLEOTIDE SEQUENCE</scope>
    <source>
        <strain evidence="3">CHK189-12415</strain>
    </source>
</reference>
<dbReference type="InterPro" id="IPR005021">
    <property type="entry name" value="Terminase_largesu-like"/>
</dbReference>
<dbReference type="Proteomes" id="UP000824241">
    <property type="component" value="Unassembled WGS sequence"/>
</dbReference>
<accession>A0A9D1J5E1</accession>
<proteinExistence type="predicted"/>
<gene>
    <name evidence="3" type="ORF">IAB37_07675</name>
</gene>
<evidence type="ECO:0000313" key="3">
    <source>
        <dbReference type="EMBL" id="HIR61433.1"/>
    </source>
</evidence>
<dbReference type="Pfam" id="PF20441">
    <property type="entry name" value="TerL_nuclease"/>
    <property type="match status" value="1"/>
</dbReference>
<protein>
    <submittedName>
        <fullName evidence="3">Terminase large subunit</fullName>
    </submittedName>
</protein>
<dbReference type="InterPro" id="IPR027417">
    <property type="entry name" value="P-loop_NTPase"/>
</dbReference>
<dbReference type="PANTHER" id="PTHR41287:SF1">
    <property type="entry name" value="PROTEIN YMFN"/>
    <property type="match status" value="1"/>
</dbReference>
<reference evidence="3" key="1">
    <citation type="submission" date="2020-10" db="EMBL/GenBank/DDBJ databases">
        <authorList>
            <person name="Gilroy R."/>
        </authorList>
    </citation>
    <scope>NUCLEOTIDE SEQUENCE</scope>
    <source>
        <strain evidence="3">CHK189-12415</strain>
    </source>
</reference>
<comment type="caution">
    <text evidence="3">The sequence shown here is derived from an EMBL/GenBank/DDBJ whole genome shotgun (WGS) entry which is preliminary data.</text>
</comment>
<sequence length="540" mass="61622">MLRDFDREGEADFPYCWDEERAQNIVDWFALLRHSKGVLAGQPIILTDWQKFFLCQIYGWRRLEDGRRRFKKSFVECGRKNAKSQMEGGTALYEISVTATENGEIAEGYTAGTKRDQSKIIFNECINMLKGSPLRAKFKITRERIQHIKTGSFLKALSKEDGQKGDGTNPAFLCLDEYHQHPTTEFYDLGLGSNSKEPLLMIITTAGMDLSAPCYTQEYAYCSQLLDPGNDAVENEEYFADICEADKGDDPGAAETWQKANPIRASYPEGLAKLRGDYKEAQSMPEKMVAFRTKCLNEWVQAKENGYMDMERWKRCRVDKIPYDLKGKEVYVGFDLSSKIDLTSVAFILPVKDGETVKYCLFSHSFIPNEAALRERELSDKAPYAAWRDMGYLTVTNTEIVDQSAVMDYVLLTCKERGWAIRTLCFDPSGASKIMMDLSNEGYDVEEVYQSQRSLNEATLGFREQVYAGNVLYEPNPLLTFAMGNAMVRSVNGMIKIDKDMKKKRIDPVDAALCAFKLAMYHDFYEPSKSLEEWLDSDTW</sequence>
<dbReference type="PANTHER" id="PTHR41287">
    <property type="match status" value="1"/>
</dbReference>
<dbReference type="EMBL" id="DVHA01000246">
    <property type="protein sequence ID" value="HIR61433.1"/>
    <property type="molecule type" value="Genomic_DNA"/>
</dbReference>
<dbReference type="InterPro" id="IPR046461">
    <property type="entry name" value="TerL_ATPase"/>
</dbReference>
<organism evidence="3 4">
    <name type="scientific">Candidatus Faecivivens stercoravium</name>
    <dbReference type="NCBI Taxonomy" id="2840803"/>
    <lineage>
        <taxon>Bacteria</taxon>
        <taxon>Bacillati</taxon>
        <taxon>Bacillota</taxon>
        <taxon>Clostridia</taxon>
        <taxon>Eubacteriales</taxon>
        <taxon>Oscillospiraceae</taxon>
        <taxon>Oscillospiraceae incertae sedis</taxon>
        <taxon>Candidatus Faecivivens</taxon>
    </lineage>
</organism>
<dbReference type="GO" id="GO:0004519">
    <property type="term" value="F:endonuclease activity"/>
    <property type="evidence" value="ECO:0007669"/>
    <property type="project" value="InterPro"/>
</dbReference>
<evidence type="ECO:0000259" key="1">
    <source>
        <dbReference type="Pfam" id="PF03354"/>
    </source>
</evidence>
<evidence type="ECO:0000259" key="2">
    <source>
        <dbReference type="Pfam" id="PF20441"/>
    </source>
</evidence>